<accession>A0A2A2KXR4</accession>
<organism evidence="1 2">
    <name type="scientific">Diploscapter pachys</name>
    <dbReference type="NCBI Taxonomy" id="2018661"/>
    <lineage>
        <taxon>Eukaryota</taxon>
        <taxon>Metazoa</taxon>
        <taxon>Ecdysozoa</taxon>
        <taxon>Nematoda</taxon>
        <taxon>Chromadorea</taxon>
        <taxon>Rhabditida</taxon>
        <taxon>Rhabditina</taxon>
        <taxon>Rhabditomorpha</taxon>
        <taxon>Rhabditoidea</taxon>
        <taxon>Rhabditidae</taxon>
        <taxon>Diploscapter</taxon>
    </lineage>
</organism>
<keyword evidence="2" id="KW-1185">Reference proteome</keyword>
<gene>
    <name evidence="1" type="ORF">WR25_05088</name>
</gene>
<proteinExistence type="predicted"/>
<comment type="caution">
    <text evidence="1">The sequence shown here is derived from an EMBL/GenBank/DDBJ whole genome shotgun (WGS) entry which is preliminary data.</text>
</comment>
<reference evidence="1 2" key="1">
    <citation type="journal article" date="2017" name="Curr. Biol.">
        <title>Genome architecture and evolution of a unichromosomal asexual nematode.</title>
        <authorList>
            <person name="Fradin H."/>
            <person name="Zegar C."/>
            <person name="Gutwein M."/>
            <person name="Lucas J."/>
            <person name="Kovtun M."/>
            <person name="Corcoran D."/>
            <person name="Baugh L.R."/>
            <person name="Kiontke K."/>
            <person name="Gunsalus K."/>
            <person name="Fitch D.H."/>
            <person name="Piano F."/>
        </authorList>
    </citation>
    <scope>NUCLEOTIDE SEQUENCE [LARGE SCALE GENOMIC DNA]</scope>
    <source>
        <strain evidence="1">PF1309</strain>
    </source>
</reference>
<sequence length="157" mass="17033">MKCKNSVDLLINLEGVGCKSFSNPNTAREIQCTTNNEWTIDYQGSQKKILGIFCKVTSDLCITQCPINPVSTPKDQPGSICPAPGYVGGEVEITPKTATATSCVKEMKCKNSVDLLINLEGVGCKSFSNPNTAREIQCTTNNDPEVFAQHQDTLVEK</sequence>
<dbReference type="Proteomes" id="UP000218231">
    <property type="component" value="Unassembled WGS sequence"/>
</dbReference>
<protein>
    <submittedName>
        <fullName evidence="1">Uncharacterized protein</fullName>
    </submittedName>
</protein>
<dbReference type="AlphaFoldDB" id="A0A2A2KXR4"/>
<evidence type="ECO:0000313" key="2">
    <source>
        <dbReference type="Proteomes" id="UP000218231"/>
    </source>
</evidence>
<name>A0A2A2KXR4_9BILA</name>
<evidence type="ECO:0000313" key="1">
    <source>
        <dbReference type="EMBL" id="PAV78728.1"/>
    </source>
</evidence>
<dbReference type="EMBL" id="LIAE01007522">
    <property type="protein sequence ID" value="PAV78728.1"/>
    <property type="molecule type" value="Genomic_DNA"/>
</dbReference>